<sequence length="340" mass="37520">MIIVFKKDAAKQDIEHVKNRLEQFGFKTSMSETQDRTILGAIGDERILREKPLFAMPGVEKVVPISKPYKLVSSDFKKTETVIDIKGVKIGGGNVVVMAGPCSVENREMLMYLAERTRKAGAKILRGGAFKPRTSPYVFQGLGEEGLKYLREAADANGMLVITELMDPRDMDLICEYTDIIQIGARNMQNFRLLKDLGTVRKPVMLKRGLSATMKELLMAAEYVAAGGNDEIILCERGIRTFETETRNTLDLSAIPVLKSMSHLPVVADPSHGTGRRDCILPMSQAAVAAGADGLMVEVHNCPEEAFSDGDQSILPDDFDVLMKRLNIIAETIGRKLITE</sequence>
<dbReference type="AlphaFoldDB" id="A0A4R1KBK3"/>
<dbReference type="Gene3D" id="3.30.70.1140">
    <property type="entry name" value="Phospho-2-dehydro-3-deoxyheptonate aldolase, domain 1"/>
    <property type="match status" value="1"/>
</dbReference>
<comment type="caution">
    <text evidence="4">The sequence shown here is derived from an EMBL/GenBank/DDBJ whole genome shotgun (WGS) entry which is preliminary data.</text>
</comment>
<dbReference type="Pfam" id="PF00793">
    <property type="entry name" value="DAHP_synth_1"/>
    <property type="match status" value="1"/>
</dbReference>
<dbReference type="InterPro" id="IPR052899">
    <property type="entry name" value="Class-I_DAHP_synthase"/>
</dbReference>
<dbReference type="NCBIfam" id="TIGR01361">
    <property type="entry name" value="DAHP_synth_Bsub"/>
    <property type="match status" value="1"/>
</dbReference>
<dbReference type="OrthoDB" id="9780456at2"/>
<proteinExistence type="predicted"/>
<evidence type="ECO:0000313" key="4">
    <source>
        <dbReference type="EMBL" id="TCK61834.1"/>
    </source>
</evidence>
<dbReference type="InterPro" id="IPR006218">
    <property type="entry name" value="DAHP1/KDSA"/>
</dbReference>
<organism evidence="4 5">
    <name type="scientific">Seleniivibrio woodruffii</name>
    <dbReference type="NCBI Taxonomy" id="1078050"/>
    <lineage>
        <taxon>Bacteria</taxon>
        <taxon>Pseudomonadati</taxon>
        <taxon>Deferribacterota</taxon>
        <taxon>Deferribacteres</taxon>
        <taxon>Deferribacterales</taxon>
        <taxon>Geovibrionaceae</taxon>
        <taxon>Seleniivibrio</taxon>
    </lineage>
</organism>
<evidence type="ECO:0000313" key="5">
    <source>
        <dbReference type="Proteomes" id="UP000294614"/>
    </source>
</evidence>
<dbReference type="Pfam" id="PF18152">
    <property type="entry name" value="DAHP_snth_FXD"/>
    <property type="match status" value="1"/>
</dbReference>
<dbReference type="PANTHER" id="PTHR43018">
    <property type="entry name" value="PHOSPHO-2-DEHYDRO-3-DEOXYHEPTONATE ALDOLASE"/>
    <property type="match status" value="1"/>
</dbReference>
<dbReference type="InterPro" id="IPR013785">
    <property type="entry name" value="Aldolase_TIM"/>
</dbReference>
<dbReference type="Gene3D" id="3.20.20.70">
    <property type="entry name" value="Aldolase class I"/>
    <property type="match status" value="1"/>
</dbReference>
<keyword evidence="1" id="KW-0808">Transferase</keyword>
<dbReference type="RefSeq" id="WP_132871440.1">
    <property type="nucleotide sequence ID" value="NZ_JAJUHT010000002.1"/>
</dbReference>
<dbReference type="NCBIfam" id="NF006421">
    <property type="entry name" value="PRK08673.1"/>
    <property type="match status" value="1"/>
</dbReference>
<feature type="domain" description="DAHP synthase ferredoxin-like" evidence="3">
    <location>
        <begin position="1"/>
        <end position="67"/>
    </location>
</feature>
<reference evidence="4 5" key="1">
    <citation type="submission" date="2019-03" db="EMBL/GenBank/DDBJ databases">
        <title>Genomic Encyclopedia of Type Strains, Phase IV (KMG-IV): sequencing the most valuable type-strain genomes for metagenomic binning, comparative biology and taxonomic classification.</title>
        <authorList>
            <person name="Goeker M."/>
        </authorList>
    </citation>
    <scope>NUCLEOTIDE SEQUENCE [LARGE SCALE GENOMIC DNA]</scope>
    <source>
        <strain evidence="4 5">DSM 24984</strain>
    </source>
</reference>
<dbReference type="InterPro" id="IPR041071">
    <property type="entry name" value="DAHP_snth_FXD"/>
</dbReference>
<dbReference type="GO" id="GO:0016832">
    <property type="term" value="F:aldehyde-lyase activity"/>
    <property type="evidence" value="ECO:0007669"/>
    <property type="project" value="InterPro"/>
</dbReference>
<evidence type="ECO:0000259" key="3">
    <source>
        <dbReference type="Pfam" id="PF18152"/>
    </source>
</evidence>
<name>A0A4R1KBK3_9BACT</name>
<dbReference type="EMBL" id="SMGG01000003">
    <property type="protein sequence ID" value="TCK61834.1"/>
    <property type="molecule type" value="Genomic_DNA"/>
</dbReference>
<evidence type="ECO:0000259" key="2">
    <source>
        <dbReference type="Pfam" id="PF00793"/>
    </source>
</evidence>
<protein>
    <submittedName>
        <fullName evidence="4">3-deoxy-D-arabinoheptulosonate-7-phosphate synthase</fullName>
    </submittedName>
</protein>
<dbReference type="GO" id="GO:0009073">
    <property type="term" value="P:aromatic amino acid family biosynthetic process"/>
    <property type="evidence" value="ECO:0007669"/>
    <property type="project" value="InterPro"/>
</dbReference>
<gene>
    <name evidence="4" type="ORF">C8D98_0340</name>
</gene>
<accession>A0A4R1KBK3</accession>
<keyword evidence="5" id="KW-1185">Reference proteome</keyword>
<dbReference type="NCBIfam" id="NF009239">
    <property type="entry name" value="PRK12595.1"/>
    <property type="match status" value="1"/>
</dbReference>
<evidence type="ECO:0000256" key="1">
    <source>
        <dbReference type="ARBA" id="ARBA00022679"/>
    </source>
</evidence>
<feature type="domain" description="DAHP synthetase I/KDSA" evidence="2">
    <location>
        <begin position="81"/>
        <end position="320"/>
    </location>
</feature>
<dbReference type="GO" id="GO:0016740">
    <property type="term" value="F:transferase activity"/>
    <property type="evidence" value="ECO:0007669"/>
    <property type="project" value="UniProtKB-KW"/>
</dbReference>
<dbReference type="InterPro" id="IPR006268">
    <property type="entry name" value="DAHP_syn_2"/>
</dbReference>
<dbReference type="Proteomes" id="UP000294614">
    <property type="component" value="Unassembled WGS sequence"/>
</dbReference>
<dbReference type="SUPFAM" id="SSF51569">
    <property type="entry name" value="Aldolase"/>
    <property type="match status" value="1"/>
</dbReference>
<dbReference type="PANTHER" id="PTHR43018:SF2">
    <property type="entry name" value="PHOSPHO-2-DEHYDRO-3-DEOXYHEPTONATE ALDOLASE"/>
    <property type="match status" value="1"/>
</dbReference>